<dbReference type="PANTHER" id="PTHR10763">
    <property type="entry name" value="CELL DIVISION CONTROL PROTEIN 6-RELATED"/>
    <property type="match status" value="1"/>
</dbReference>
<evidence type="ECO:0000256" key="3">
    <source>
        <dbReference type="ARBA" id="ARBA00022840"/>
    </source>
</evidence>
<dbReference type="NCBIfam" id="TIGR02928">
    <property type="entry name" value="orc1/cdc6 family replication initiation protein"/>
    <property type="match status" value="1"/>
</dbReference>
<feature type="binding site" evidence="4">
    <location>
        <position position="256"/>
    </location>
    <ligand>
        <name>ATP</name>
        <dbReference type="ChEBI" id="CHEBI:30616"/>
    </ligand>
</feature>
<dbReference type="InterPro" id="IPR055237">
    <property type="entry name" value="Cdc6_lid"/>
</dbReference>
<dbReference type="InterPro" id="IPR050311">
    <property type="entry name" value="ORC1/CDC6"/>
</dbReference>
<dbReference type="AlphaFoldDB" id="A0ABD6ADT5"/>
<evidence type="ECO:0000259" key="6">
    <source>
        <dbReference type="SMART" id="SM00382"/>
    </source>
</evidence>
<keyword evidence="8" id="KW-1185">Reference proteome</keyword>
<dbReference type="Pfam" id="PF13191">
    <property type="entry name" value="AAA_16"/>
    <property type="match status" value="1"/>
</dbReference>
<keyword evidence="3 4" id="KW-0067">ATP-binding</keyword>
<feature type="binding site" evidence="4">
    <location>
        <position position="268"/>
    </location>
    <ligand>
        <name>ATP</name>
        <dbReference type="ChEBI" id="CHEBI:30616"/>
    </ligand>
</feature>
<evidence type="ECO:0000256" key="5">
    <source>
        <dbReference type="SAM" id="MobiDB-lite"/>
    </source>
</evidence>
<feature type="region of interest" description="Disordered" evidence="5">
    <location>
        <begin position="1"/>
        <end position="28"/>
    </location>
</feature>
<keyword evidence="2 4" id="KW-0547">Nucleotide-binding</keyword>
<dbReference type="PANTHER" id="PTHR10763:SF22">
    <property type="entry name" value="ORC1-TYPE DNA REPLICATION PROTEIN"/>
    <property type="match status" value="1"/>
</dbReference>
<dbReference type="EMBL" id="JBHTBF010000003">
    <property type="protein sequence ID" value="MFC7318473.1"/>
    <property type="molecule type" value="Genomic_DNA"/>
</dbReference>
<dbReference type="InterPro" id="IPR014277">
    <property type="entry name" value="Orc1/Cdc6_arc"/>
</dbReference>
<evidence type="ECO:0000313" key="7">
    <source>
        <dbReference type="EMBL" id="MFC7318473.1"/>
    </source>
</evidence>
<comment type="similarity">
    <text evidence="4">Belongs to the CDC6/cdc18 family.</text>
</comment>
<dbReference type="SMART" id="SM00382">
    <property type="entry name" value="AAA"/>
    <property type="match status" value="1"/>
</dbReference>
<dbReference type="InterPro" id="IPR027417">
    <property type="entry name" value="P-loop_NTPase"/>
</dbReference>
<dbReference type="GO" id="GO:0006260">
    <property type="term" value="P:DNA replication"/>
    <property type="evidence" value="ECO:0007669"/>
    <property type="project" value="UniProtKB-UniRule"/>
</dbReference>
<dbReference type="HAMAP" id="MF_01407">
    <property type="entry name" value="ORC1_type_DNA_replic_protein"/>
    <property type="match status" value="1"/>
</dbReference>
<feature type="binding site" evidence="4">
    <location>
        <begin position="103"/>
        <end position="107"/>
    </location>
    <ligand>
        <name>ATP</name>
        <dbReference type="ChEBI" id="CHEBI:30616"/>
    </ligand>
</feature>
<dbReference type="Pfam" id="PF22703">
    <property type="entry name" value="Cdc6_lid"/>
    <property type="match status" value="1"/>
</dbReference>
<proteinExistence type="inferred from homology"/>
<reference evidence="7 8" key="1">
    <citation type="journal article" date="2019" name="Int. J. Syst. Evol. Microbiol.">
        <title>The Global Catalogue of Microorganisms (GCM) 10K type strain sequencing project: providing services to taxonomists for standard genome sequencing and annotation.</title>
        <authorList>
            <consortium name="The Broad Institute Genomics Platform"/>
            <consortium name="The Broad Institute Genome Sequencing Center for Infectious Disease"/>
            <person name="Wu L."/>
            <person name="Ma J."/>
        </authorList>
    </citation>
    <scope>NUCLEOTIDE SEQUENCE [LARGE SCALE GENOMIC DNA]</scope>
    <source>
        <strain evidence="7 8">PSR21</strain>
    </source>
</reference>
<evidence type="ECO:0000256" key="2">
    <source>
        <dbReference type="ARBA" id="ARBA00022741"/>
    </source>
</evidence>
<dbReference type="Gene3D" id="1.10.8.60">
    <property type="match status" value="1"/>
</dbReference>
<feature type="domain" description="AAA+ ATPase" evidence="6">
    <location>
        <begin position="91"/>
        <end position="257"/>
    </location>
</feature>
<dbReference type="InterPro" id="IPR003593">
    <property type="entry name" value="AAA+_ATPase"/>
</dbReference>
<organism evidence="7 8">
    <name type="scientific">Halomarina halobia</name>
    <dbReference type="NCBI Taxonomy" id="3033386"/>
    <lineage>
        <taxon>Archaea</taxon>
        <taxon>Methanobacteriati</taxon>
        <taxon>Methanobacteriota</taxon>
        <taxon>Stenosarchaea group</taxon>
        <taxon>Halobacteria</taxon>
        <taxon>Halobacteriales</taxon>
        <taxon>Natronomonadaceae</taxon>
        <taxon>Halomarina</taxon>
    </lineage>
</organism>
<dbReference type="GO" id="GO:0005524">
    <property type="term" value="F:ATP binding"/>
    <property type="evidence" value="ECO:0007669"/>
    <property type="project" value="UniProtKB-UniRule"/>
</dbReference>
<feature type="region of interest" description="Disordered" evidence="5">
    <location>
        <begin position="311"/>
        <end position="350"/>
    </location>
</feature>
<feature type="compositionally biased region" description="Basic and acidic residues" evidence="5">
    <location>
        <begin position="1"/>
        <end position="27"/>
    </location>
</feature>
<sequence length="350" mass="38290">MTENGRPRDRAAEYHPPTDRPRSREPAVEVAEGLGNRERSAGLFEPLLGRGTVFEDKDLLRPSHTPDLLPHRERQITELAEHLGATLRGDTPSSVQIYGKTGTGKTVCVRYVAGELLRAAGGAGVPCHIEYVNGEVTDTEYRVLARLTNRVAAASGTAEDDRPVPPSGWPTGQVYRAFVRAVDRQERSVVVVLDEVDRLVRKGAGDALYKLLRVNAELERSRVSVVGISNDLTFTESLDPRVRSSLGDVEVVFPPYDANQLRDVLRVRASTAFRDGSVAEGVIPLCAAFAAREHGDARRALDTLRTAGEVADAAGAERVEERHVRRARERTDVDRAGEASDARDPSTDRT</sequence>
<dbReference type="FunFam" id="1.10.8.60:FF:000073">
    <property type="entry name" value="ORC1-type DNA replication protein"/>
    <property type="match status" value="1"/>
</dbReference>
<comment type="function">
    <text evidence="4">Involved in regulation of DNA replication.</text>
</comment>
<name>A0ABD6ADT5_9EURY</name>
<dbReference type="InterPro" id="IPR041664">
    <property type="entry name" value="AAA_16"/>
</dbReference>
<dbReference type="Proteomes" id="UP001596547">
    <property type="component" value="Unassembled WGS sequence"/>
</dbReference>
<gene>
    <name evidence="7" type="ORF">ACFQPE_16965</name>
</gene>
<feature type="compositionally biased region" description="Basic and acidic residues" evidence="5">
    <location>
        <begin position="315"/>
        <end position="350"/>
    </location>
</feature>
<comment type="caution">
    <text evidence="7">The sequence shown here is derived from an EMBL/GenBank/DDBJ whole genome shotgun (WGS) entry which is preliminary data.</text>
</comment>
<dbReference type="RefSeq" id="WP_276306685.1">
    <property type="nucleotide sequence ID" value="NZ_CP119993.1"/>
</dbReference>
<keyword evidence="1 4" id="KW-0235">DNA replication</keyword>
<evidence type="ECO:0000256" key="1">
    <source>
        <dbReference type="ARBA" id="ARBA00022705"/>
    </source>
</evidence>
<dbReference type="GeneID" id="79317347"/>
<accession>A0ABD6ADT5</accession>
<protein>
    <recommendedName>
        <fullName evidence="4">ORC1-type DNA replication protein</fullName>
    </recommendedName>
</protein>
<evidence type="ECO:0000313" key="8">
    <source>
        <dbReference type="Proteomes" id="UP001596547"/>
    </source>
</evidence>
<dbReference type="CDD" id="cd00009">
    <property type="entry name" value="AAA"/>
    <property type="match status" value="1"/>
</dbReference>
<dbReference type="SUPFAM" id="SSF52540">
    <property type="entry name" value="P-loop containing nucleoside triphosphate hydrolases"/>
    <property type="match status" value="1"/>
</dbReference>
<dbReference type="Gene3D" id="3.40.50.300">
    <property type="entry name" value="P-loop containing nucleotide triphosphate hydrolases"/>
    <property type="match status" value="1"/>
</dbReference>
<evidence type="ECO:0000256" key="4">
    <source>
        <dbReference type="HAMAP-Rule" id="MF_01407"/>
    </source>
</evidence>